<dbReference type="InterPro" id="IPR002509">
    <property type="entry name" value="NODB_dom"/>
</dbReference>
<organism evidence="2 3">
    <name type="scientific">Rhizocola hellebori</name>
    <dbReference type="NCBI Taxonomy" id="1392758"/>
    <lineage>
        <taxon>Bacteria</taxon>
        <taxon>Bacillati</taxon>
        <taxon>Actinomycetota</taxon>
        <taxon>Actinomycetes</taxon>
        <taxon>Micromonosporales</taxon>
        <taxon>Micromonosporaceae</taxon>
        <taxon>Rhizocola</taxon>
    </lineage>
</organism>
<proteinExistence type="predicted"/>
<dbReference type="SUPFAM" id="SSF88713">
    <property type="entry name" value="Glycoside hydrolase/deacetylase"/>
    <property type="match status" value="1"/>
</dbReference>
<dbReference type="CDD" id="cd10917">
    <property type="entry name" value="CE4_NodB_like_6s_7s"/>
    <property type="match status" value="1"/>
</dbReference>
<evidence type="ECO:0000313" key="2">
    <source>
        <dbReference type="EMBL" id="GIH04716.1"/>
    </source>
</evidence>
<evidence type="ECO:0000259" key="1">
    <source>
        <dbReference type="PROSITE" id="PS51677"/>
    </source>
</evidence>
<name>A0A8J3Q7L6_9ACTN</name>
<dbReference type="EMBL" id="BONY01000014">
    <property type="protein sequence ID" value="GIH04716.1"/>
    <property type="molecule type" value="Genomic_DNA"/>
</dbReference>
<dbReference type="InterPro" id="IPR011330">
    <property type="entry name" value="Glyco_hydro/deAcase_b/a-brl"/>
</dbReference>
<dbReference type="Proteomes" id="UP000612899">
    <property type="component" value="Unassembled WGS sequence"/>
</dbReference>
<dbReference type="AlphaFoldDB" id="A0A8J3Q7L6"/>
<comment type="caution">
    <text evidence="2">The sequence shown here is derived from an EMBL/GenBank/DDBJ whole genome shotgun (WGS) entry which is preliminary data.</text>
</comment>
<feature type="domain" description="NodB homology" evidence="1">
    <location>
        <begin position="6"/>
        <end position="195"/>
    </location>
</feature>
<accession>A0A8J3Q7L6</accession>
<sequence>MSTGSQAVALTFDDGPYPEYTPNILDLLHTNGVKATFCVVGKQVQTYPDLVRRIVAEGHTLCNHTWRHDLTLATLGEGAIRDDLAATNRAIHEAVPQAKIGYFRAPGGNFDAALVKIASSMGMTSLYWHVDTRDWEYSKYPQGQAMANNVVSQVKQHSRPGSIILAHDKLKPDTVIAFETLLPWLKQQYTLIALPPDGKLPRP</sequence>
<dbReference type="PANTHER" id="PTHR10587">
    <property type="entry name" value="GLYCOSYL TRANSFERASE-RELATED"/>
    <property type="match status" value="1"/>
</dbReference>
<dbReference type="GO" id="GO:0016810">
    <property type="term" value="F:hydrolase activity, acting on carbon-nitrogen (but not peptide) bonds"/>
    <property type="evidence" value="ECO:0007669"/>
    <property type="project" value="InterPro"/>
</dbReference>
<dbReference type="InterPro" id="IPR050248">
    <property type="entry name" value="Polysacc_deacetylase_ArnD"/>
</dbReference>
<evidence type="ECO:0000313" key="3">
    <source>
        <dbReference type="Proteomes" id="UP000612899"/>
    </source>
</evidence>
<dbReference type="PROSITE" id="PS51677">
    <property type="entry name" value="NODB"/>
    <property type="match status" value="1"/>
</dbReference>
<gene>
    <name evidence="2" type="ORF">Rhe02_27830</name>
</gene>
<dbReference type="RefSeq" id="WP_239123791.1">
    <property type="nucleotide sequence ID" value="NZ_BONY01000014.1"/>
</dbReference>
<reference evidence="2" key="1">
    <citation type="submission" date="2021-01" db="EMBL/GenBank/DDBJ databases">
        <title>Whole genome shotgun sequence of Rhizocola hellebori NBRC 109834.</title>
        <authorList>
            <person name="Komaki H."/>
            <person name="Tamura T."/>
        </authorList>
    </citation>
    <scope>NUCLEOTIDE SEQUENCE</scope>
    <source>
        <strain evidence="2">NBRC 109834</strain>
    </source>
</reference>
<protein>
    <recommendedName>
        <fullName evidence="1">NodB homology domain-containing protein</fullName>
    </recommendedName>
</protein>
<dbReference type="Gene3D" id="3.20.20.370">
    <property type="entry name" value="Glycoside hydrolase/deacetylase"/>
    <property type="match status" value="1"/>
</dbReference>
<dbReference type="Pfam" id="PF01522">
    <property type="entry name" value="Polysacc_deac_1"/>
    <property type="match status" value="1"/>
</dbReference>
<keyword evidence="3" id="KW-1185">Reference proteome</keyword>
<dbReference type="GO" id="GO:0005975">
    <property type="term" value="P:carbohydrate metabolic process"/>
    <property type="evidence" value="ECO:0007669"/>
    <property type="project" value="InterPro"/>
</dbReference>